<organism evidence="1">
    <name type="scientific">Siphoviridae sp. ctvph17</name>
    <dbReference type="NCBI Taxonomy" id="2825724"/>
    <lineage>
        <taxon>Viruses</taxon>
        <taxon>Duplodnaviria</taxon>
        <taxon>Heunggongvirae</taxon>
        <taxon>Uroviricota</taxon>
        <taxon>Caudoviricetes</taxon>
    </lineage>
</organism>
<dbReference type="EMBL" id="BK016095">
    <property type="protein sequence ID" value="DAF94692.1"/>
    <property type="molecule type" value="Genomic_DNA"/>
</dbReference>
<reference evidence="1" key="1">
    <citation type="journal article" date="2021" name="Proc. Natl. Acad. Sci. U.S.A.">
        <title>A Catalog of Tens of Thousands of Viruses from Human Metagenomes Reveals Hidden Associations with Chronic Diseases.</title>
        <authorList>
            <person name="Tisza M.J."/>
            <person name="Buck C.B."/>
        </authorList>
    </citation>
    <scope>NUCLEOTIDE SEQUENCE</scope>
    <source>
        <strain evidence="1">Ctvph17</strain>
    </source>
</reference>
<protein>
    <submittedName>
        <fullName evidence="1">Uncharacterized protein</fullName>
    </submittedName>
</protein>
<evidence type="ECO:0000313" key="1">
    <source>
        <dbReference type="EMBL" id="DAF94692.1"/>
    </source>
</evidence>
<proteinExistence type="predicted"/>
<sequence length="30" mass="3318">MVFIQTATGSCWYLHSASTLAEVRQSSPDM</sequence>
<accession>A0A8S5UJT8</accession>
<name>A0A8S5UJT8_9CAUD</name>